<dbReference type="InterPro" id="IPR027417">
    <property type="entry name" value="P-loop_NTPase"/>
</dbReference>
<dbReference type="PANTHER" id="PTHR24221">
    <property type="entry name" value="ATP-BINDING CASSETTE SUB-FAMILY B"/>
    <property type="match status" value="1"/>
</dbReference>
<keyword evidence="6 7" id="KW-0472">Membrane</keyword>
<dbReference type="SMART" id="SM00382">
    <property type="entry name" value="AAA"/>
    <property type="match status" value="1"/>
</dbReference>
<dbReference type="InterPro" id="IPR039421">
    <property type="entry name" value="Type_1_exporter"/>
</dbReference>
<keyword evidence="11" id="KW-1185">Reference proteome</keyword>
<dbReference type="InterPro" id="IPR003593">
    <property type="entry name" value="AAA+_ATPase"/>
</dbReference>
<feature type="transmembrane region" description="Helical" evidence="7">
    <location>
        <begin position="155"/>
        <end position="173"/>
    </location>
</feature>
<evidence type="ECO:0000256" key="7">
    <source>
        <dbReference type="SAM" id="Phobius"/>
    </source>
</evidence>
<evidence type="ECO:0000256" key="5">
    <source>
        <dbReference type="ARBA" id="ARBA00022989"/>
    </source>
</evidence>
<dbReference type="Proteomes" id="UP001299068">
    <property type="component" value="Unassembled WGS sequence"/>
</dbReference>
<gene>
    <name evidence="10" type="ORF">K5V21_03080</name>
</gene>
<dbReference type="PANTHER" id="PTHR24221:SF654">
    <property type="entry name" value="ATP-BINDING CASSETTE SUB-FAMILY B MEMBER 6"/>
    <property type="match status" value="1"/>
</dbReference>
<evidence type="ECO:0000259" key="9">
    <source>
        <dbReference type="PROSITE" id="PS50929"/>
    </source>
</evidence>
<dbReference type="Pfam" id="PF00005">
    <property type="entry name" value="ABC_tran"/>
    <property type="match status" value="1"/>
</dbReference>
<dbReference type="InterPro" id="IPR017871">
    <property type="entry name" value="ABC_transporter-like_CS"/>
</dbReference>
<protein>
    <submittedName>
        <fullName evidence="10">ABC transporter ATP-binding protein/permease</fullName>
    </submittedName>
</protein>
<dbReference type="Gene3D" id="1.20.1560.10">
    <property type="entry name" value="ABC transporter type 1, transmembrane domain"/>
    <property type="match status" value="1"/>
</dbReference>
<feature type="domain" description="ABC transporter" evidence="8">
    <location>
        <begin position="337"/>
        <end position="580"/>
    </location>
</feature>
<dbReference type="PROSITE" id="PS50929">
    <property type="entry name" value="ABC_TM1F"/>
    <property type="match status" value="1"/>
</dbReference>
<feature type="transmembrane region" description="Helical" evidence="7">
    <location>
        <begin position="54"/>
        <end position="78"/>
    </location>
</feature>
<dbReference type="InterPro" id="IPR003439">
    <property type="entry name" value="ABC_transporter-like_ATP-bd"/>
</dbReference>
<comment type="caution">
    <text evidence="10">The sequence shown here is derived from an EMBL/GenBank/DDBJ whole genome shotgun (WGS) entry which is preliminary data.</text>
</comment>
<keyword evidence="3" id="KW-0547">Nucleotide-binding</keyword>
<reference evidence="10 11" key="1">
    <citation type="journal article" date="2021" name="Cell Host Microbe">
        <title>in vivo commensal control of Clostridioides difficile virulence.</title>
        <authorList>
            <person name="Girinathan B.P."/>
            <person name="Dibenedetto N."/>
            <person name="Worley J.N."/>
            <person name="Peltier J."/>
            <person name="Arrieta-Ortiz M.L."/>
            <person name="Rupa Christinal Immanuel S."/>
            <person name="Lavin R."/>
            <person name="Delaney M.L."/>
            <person name="Cummins C."/>
            <person name="Hoffmann M."/>
            <person name="Luo Y."/>
            <person name="Gonzalez-Escalona N."/>
            <person name="Allard M."/>
            <person name="Onderdonk A.B."/>
            <person name="Gerber G.K."/>
            <person name="Sonenshein A.L."/>
            <person name="Baliga N."/>
            <person name="Dupuy B."/>
            <person name="Bry L."/>
        </authorList>
    </citation>
    <scope>NUCLEOTIDE SEQUENCE [LARGE SCALE GENOMIC DNA]</scope>
    <source>
        <strain evidence="10 11">DSM 599</strain>
    </source>
</reference>
<evidence type="ECO:0000256" key="1">
    <source>
        <dbReference type="ARBA" id="ARBA00004651"/>
    </source>
</evidence>
<feature type="transmembrane region" description="Helical" evidence="7">
    <location>
        <begin position="246"/>
        <end position="264"/>
    </location>
</feature>
<evidence type="ECO:0000313" key="10">
    <source>
        <dbReference type="EMBL" id="MBY0754432.1"/>
    </source>
</evidence>
<dbReference type="Pfam" id="PF00664">
    <property type="entry name" value="ABC_membrane"/>
    <property type="match status" value="1"/>
</dbReference>
<evidence type="ECO:0000313" key="11">
    <source>
        <dbReference type="Proteomes" id="UP001299068"/>
    </source>
</evidence>
<feature type="transmembrane region" description="Helical" evidence="7">
    <location>
        <begin position="270"/>
        <end position="287"/>
    </location>
</feature>
<keyword evidence="2 7" id="KW-0812">Transmembrane</keyword>
<sequence length="586" mass="66682">MITIPFKVVPIYSIIIALQKILQGLIPTFQLVAIAKFLDTAIGVVNGTYNKNEIIIPLITIVMLIAFDWISQQLVGFVEVRLELRLREKLRGLITEKKAKLKYKYIEDKETWNLISRISEDPELKCKSTYIDLLDSISLIVRVTGLIFILITKVWWAALLILAISIPLFYLSIKSGKANYDAFREMAEYRRESDYIGDVITGRETADERALFRYTSELNKKWLKLYEKVRKHQLKIELKWFAKMKLGGIITALISIIIVVILLVPVKNGLLTVGMFISISSSVFDIIQIMSWQLTAYTENLVKNREHLKDLAKFMSLEESIGAIDKPTIGSVKLERLEFKNVSFKYPGTEKYILKDLSFVIEEGKHYSFVGINGAGKTTITKIITGLYDEFEGEILINGRDIKEYSQCELKELTSVVYQDFAKYSISIKDNIALGNLECMHDKLKEKELKEAINIVELDDVVDKLDKGLETNLGKIKSDGLDISGGQWQRIAMARAIVSNASLRILDEPTAALDPISESNVYEKFEKISKGQTTIFISHRLGSTKLADEIFVIENGSIIETGNHEDLISMDGKYANMYESQRSWYL</sequence>
<evidence type="ECO:0000256" key="4">
    <source>
        <dbReference type="ARBA" id="ARBA00022840"/>
    </source>
</evidence>
<comment type="subcellular location">
    <subcellularLocation>
        <location evidence="1">Cell membrane</location>
        <topology evidence="1">Multi-pass membrane protein</topology>
    </subcellularLocation>
</comment>
<evidence type="ECO:0000256" key="6">
    <source>
        <dbReference type="ARBA" id="ARBA00023136"/>
    </source>
</evidence>
<proteinExistence type="predicted"/>
<feature type="transmembrane region" description="Helical" evidence="7">
    <location>
        <begin position="12"/>
        <end position="34"/>
    </location>
</feature>
<evidence type="ECO:0000259" key="8">
    <source>
        <dbReference type="PROSITE" id="PS50893"/>
    </source>
</evidence>
<dbReference type="GO" id="GO:0005524">
    <property type="term" value="F:ATP binding"/>
    <property type="evidence" value="ECO:0007669"/>
    <property type="project" value="UniProtKB-KW"/>
</dbReference>
<organism evidence="10 11">
    <name type="scientific">Clostridium sardiniense</name>
    <name type="common">Clostridium absonum</name>
    <dbReference type="NCBI Taxonomy" id="29369"/>
    <lineage>
        <taxon>Bacteria</taxon>
        <taxon>Bacillati</taxon>
        <taxon>Bacillota</taxon>
        <taxon>Clostridia</taxon>
        <taxon>Eubacteriales</taxon>
        <taxon>Clostridiaceae</taxon>
        <taxon>Clostridium</taxon>
    </lineage>
</organism>
<dbReference type="InterPro" id="IPR011527">
    <property type="entry name" value="ABC1_TM_dom"/>
</dbReference>
<dbReference type="SUPFAM" id="SSF90123">
    <property type="entry name" value="ABC transporter transmembrane region"/>
    <property type="match status" value="1"/>
</dbReference>
<dbReference type="Gene3D" id="3.40.50.300">
    <property type="entry name" value="P-loop containing nucleotide triphosphate hydrolases"/>
    <property type="match status" value="1"/>
</dbReference>
<keyword evidence="5 7" id="KW-1133">Transmembrane helix</keyword>
<dbReference type="PROSITE" id="PS00211">
    <property type="entry name" value="ABC_TRANSPORTER_1"/>
    <property type="match status" value="1"/>
</dbReference>
<evidence type="ECO:0000256" key="3">
    <source>
        <dbReference type="ARBA" id="ARBA00022741"/>
    </source>
</evidence>
<feature type="domain" description="ABC transmembrane type-1" evidence="9">
    <location>
        <begin position="21"/>
        <end position="292"/>
    </location>
</feature>
<name>A0ABS7KV06_CLOSR</name>
<dbReference type="EMBL" id="JAIKTU010000002">
    <property type="protein sequence ID" value="MBY0754432.1"/>
    <property type="molecule type" value="Genomic_DNA"/>
</dbReference>
<accession>A0ABS7KV06</accession>
<dbReference type="SUPFAM" id="SSF52540">
    <property type="entry name" value="P-loop containing nucleoside triphosphate hydrolases"/>
    <property type="match status" value="1"/>
</dbReference>
<evidence type="ECO:0000256" key="2">
    <source>
        <dbReference type="ARBA" id="ARBA00022692"/>
    </source>
</evidence>
<dbReference type="InterPro" id="IPR036640">
    <property type="entry name" value="ABC1_TM_sf"/>
</dbReference>
<dbReference type="PROSITE" id="PS50893">
    <property type="entry name" value="ABC_TRANSPORTER_2"/>
    <property type="match status" value="1"/>
</dbReference>
<keyword evidence="4 10" id="KW-0067">ATP-binding</keyword>